<dbReference type="Pfam" id="PF00672">
    <property type="entry name" value="HAMP"/>
    <property type="match status" value="1"/>
</dbReference>
<keyword evidence="4" id="KW-0145">Chemotaxis</keyword>
<evidence type="ECO:0000259" key="14">
    <source>
        <dbReference type="PROSITE" id="PS50885"/>
    </source>
</evidence>
<dbReference type="GO" id="GO:0004888">
    <property type="term" value="F:transmembrane signaling receptor activity"/>
    <property type="evidence" value="ECO:0007669"/>
    <property type="project" value="InterPro"/>
</dbReference>
<dbReference type="InterPro" id="IPR004089">
    <property type="entry name" value="MCPsignal_dom"/>
</dbReference>
<comment type="subcellular location">
    <subcellularLocation>
        <location evidence="1">Cell inner membrane</location>
        <topology evidence="1">Multi-pass membrane protein</topology>
    </subcellularLocation>
</comment>
<dbReference type="InterPro" id="IPR051310">
    <property type="entry name" value="MCP_chemotaxis"/>
</dbReference>
<dbReference type="PROSITE" id="PS50885">
    <property type="entry name" value="HAMP"/>
    <property type="match status" value="1"/>
</dbReference>
<proteinExistence type="inferred from homology"/>
<keyword evidence="9 11" id="KW-0807">Transducer</keyword>
<dbReference type="SMART" id="SM00304">
    <property type="entry name" value="HAMP"/>
    <property type="match status" value="1"/>
</dbReference>
<reference evidence="16" key="1">
    <citation type="submission" date="2017-04" db="EMBL/GenBank/DDBJ databases">
        <authorList>
            <person name="Varghese N."/>
            <person name="Submissions S."/>
        </authorList>
    </citation>
    <scope>NUCLEOTIDE SEQUENCE [LARGE SCALE GENOMIC DNA]</scope>
    <source>
        <strain evidence="16">Ballard 720</strain>
    </source>
</reference>
<dbReference type="GO" id="GO:0006935">
    <property type="term" value="P:chemotaxis"/>
    <property type="evidence" value="ECO:0007669"/>
    <property type="project" value="UniProtKB-KW"/>
</dbReference>
<keyword evidence="6 12" id="KW-0812">Transmembrane</keyword>
<dbReference type="InterPro" id="IPR035440">
    <property type="entry name" value="4HB_MCP_dom_sf"/>
</dbReference>
<evidence type="ECO:0000256" key="6">
    <source>
        <dbReference type="ARBA" id="ARBA00022692"/>
    </source>
</evidence>
<dbReference type="CDD" id="cd06225">
    <property type="entry name" value="HAMP"/>
    <property type="match status" value="1"/>
</dbReference>
<feature type="domain" description="HAMP" evidence="14">
    <location>
        <begin position="211"/>
        <end position="263"/>
    </location>
</feature>
<dbReference type="RefSeq" id="WP_158243532.1">
    <property type="nucleotide sequence ID" value="NZ_BSQD01000008.1"/>
</dbReference>
<evidence type="ECO:0000256" key="3">
    <source>
        <dbReference type="ARBA" id="ARBA00022481"/>
    </source>
</evidence>
<evidence type="ECO:0000313" key="15">
    <source>
        <dbReference type="EMBL" id="SMF57486.1"/>
    </source>
</evidence>
<dbReference type="AlphaFoldDB" id="A0A1X7FRL0"/>
<name>A0A1X7FRL0_TRICW</name>
<dbReference type="PRINTS" id="PR00260">
    <property type="entry name" value="CHEMTRNSDUCR"/>
</dbReference>
<evidence type="ECO:0000256" key="11">
    <source>
        <dbReference type="PROSITE-ProRule" id="PRU00284"/>
    </source>
</evidence>
<keyword evidence="5" id="KW-0997">Cell inner membrane</keyword>
<sequence>MKKSRLTIKARIALVMGLLGALLIAVSVLGLYGMSKATDATYDVFSDNLPSAIATGNAAAFVLRERVVLDRAALIPDAPDLDKTLARAMMYRNTSNNWWNKYLALQRGPEETALAEAVSGTRQRMYAAIDRLIDAIKTKDVAAIREKTFALKDPYVALDKASDALTEFQARSAKGRYDSALAHYSTFRMVAIAMMIVGALAAVVAWITLRRAIARPLDQALGHFQAISEGDLSRPVAVTSSDEMGQILAGVATMRDALRETVRAVRDGSEAIADATRQIAAGNLDLSARTEEQAASLQETAAGMEELTGTVRQNADNASAGSNVADNASQVATRGSEVFRRVVGTMNEITDSSSKIADIIGIIEGISFQTNILALNAAVEAARAGEQGRGFAVVAGEVRALAQRSANAAKEIKVLIDNSVSRVHVGASFVDEANVAMKEIIDSVSQVNNIMAGIATASNEQRTGIDQIALAVTQMDTVTQQNAALVEQAAAAAQSLDAQAAKLRHVVGAFKLEA</sequence>
<keyword evidence="2" id="KW-1003">Cell membrane</keyword>
<dbReference type="SUPFAM" id="SSF58104">
    <property type="entry name" value="Methyl-accepting chemotaxis protein (MCP) signaling domain"/>
    <property type="match status" value="1"/>
</dbReference>
<feature type="transmembrane region" description="Helical" evidence="12">
    <location>
        <begin position="12"/>
        <end position="34"/>
    </location>
</feature>
<dbReference type="InterPro" id="IPR004090">
    <property type="entry name" value="Chemotax_Me-accpt_rcpt"/>
</dbReference>
<feature type="transmembrane region" description="Helical" evidence="12">
    <location>
        <begin position="187"/>
        <end position="209"/>
    </location>
</feature>
<dbReference type="SMART" id="SM00283">
    <property type="entry name" value="MA"/>
    <property type="match status" value="1"/>
</dbReference>
<evidence type="ECO:0000256" key="8">
    <source>
        <dbReference type="ARBA" id="ARBA00023136"/>
    </source>
</evidence>
<dbReference type="GeneID" id="95552866"/>
<dbReference type="Gene3D" id="1.10.287.950">
    <property type="entry name" value="Methyl-accepting chemotaxis protein"/>
    <property type="match status" value="1"/>
</dbReference>
<dbReference type="FunFam" id="1.10.287.950:FF:000001">
    <property type="entry name" value="Methyl-accepting chemotaxis sensory transducer"/>
    <property type="match status" value="1"/>
</dbReference>
<dbReference type="Pfam" id="PF00015">
    <property type="entry name" value="MCPsignal"/>
    <property type="match status" value="1"/>
</dbReference>
<evidence type="ECO:0000259" key="13">
    <source>
        <dbReference type="PROSITE" id="PS50111"/>
    </source>
</evidence>
<protein>
    <submittedName>
        <fullName evidence="15">Methyl-accepting chemotaxis sensory transducer with TarH sensor</fullName>
    </submittedName>
</protein>
<evidence type="ECO:0000256" key="12">
    <source>
        <dbReference type="SAM" id="Phobius"/>
    </source>
</evidence>
<accession>A0A1X7FRL0</accession>
<evidence type="ECO:0000313" key="16">
    <source>
        <dbReference type="Proteomes" id="UP000192911"/>
    </source>
</evidence>
<evidence type="ECO:0000256" key="4">
    <source>
        <dbReference type="ARBA" id="ARBA00022500"/>
    </source>
</evidence>
<dbReference type="Pfam" id="PF02203">
    <property type="entry name" value="TarH"/>
    <property type="match status" value="1"/>
</dbReference>
<dbReference type="EMBL" id="FXAH01000011">
    <property type="protein sequence ID" value="SMF57486.1"/>
    <property type="molecule type" value="Genomic_DNA"/>
</dbReference>
<evidence type="ECO:0000256" key="10">
    <source>
        <dbReference type="ARBA" id="ARBA00029447"/>
    </source>
</evidence>
<dbReference type="CDD" id="cd11386">
    <property type="entry name" value="MCP_signal"/>
    <property type="match status" value="1"/>
</dbReference>
<evidence type="ECO:0000256" key="7">
    <source>
        <dbReference type="ARBA" id="ARBA00022989"/>
    </source>
</evidence>
<dbReference type="InterPro" id="IPR003122">
    <property type="entry name" value="Tar_rcpt_lig-bd"/>
</dbReference>
<evidence type="ECO:0000256" key="2">
    <source>
        <dbReference type="ARBA" id="ARBA00022475"/>
    </source>
</evidence>
<organism evidence="15 16">
    <name type="scientific">Trinickia caryophylli</name>
    <name type="common">Paraburkholderia caryophylli</name>
    <dbReference type="NCBI Taxonomy" id="28094"/>
    <lineage>
        <taxon>Bacteria</taxon>
        <taxon>Pseudomonadati</taxon>
        <taxon>Pseudomonadota</taxon>
        <taxon>Betaproteobacteria</taxon>
        <taxon>Burkholderiales</taxon>
        <taxon>Burkholderiaceae</taxon>
        <taxon>Trinickia</taxon>
    </lineage>
</organism>
<gene>
    <name evidence="15" type="ORF">SAMN06295900_11120</name>
</gene>
<dbReference type="InterPro" id="IPR003660">
    <property type="entry name" value="HAMP_dom"/>
</dbReference>
<keyword evidence="3" id="KW-0488">Methylation</keyword>
<dbReference type="PANTHER" id="PTHR43531:SF14">
    <property type="entry name" value="METHYL-ACCEPTING CHEMOTAXIS PROTEIN I-RELATED"/>
    <property type="match status" value="1"/>
</dbReference>
<dbReference type="PROSITE" id="PS50111">
    <property type="entry name" value="CHEMOTAXIS_TRANSDUC_2"/>
    <property type="match status" value="1"/>
</dbReference>
<dbReference type="PANTHER" id="PTHR43531">
    <property type="entry name" value="PROTEIN ICFG"/>
    <property type="match status" value="1"/>
</dbReference>
<comment type="similarity">
    <text evidence="10">Belongs to the methyl-accepting chemotaxis (MCP) protein family.</text>
</comment>
<feature type="domain" description="Methyl-accepting transducer" evidence="13">
    <location>
        <begin position="268"/>
        <end position="497"/>
    </location>
</feature>
<dbReference type="GO" id="GO:0005886">
    <property type="term" value="C:plasma membrane"/>
    <property type="evidence" value="ECO:0007669"/>
    <property type="project" value="UniProtKB-SubCell"/>
</dbReference>
<keyword evidence="8 12" id="KW-0472">Membrane</keyword>
<evidence type="ECO:0000256" key="1">
    <source>
        <dbReference type="ARBA" id="ARBA00004429"/>
    </source>
</evidence>
<dbReference type="GO" id="GO:0007165">
    <property type="term" value="P:signal transduction"/>
    <property type="evidence" value="ECO:0007669"/>
    <property type="project" value="UniProtKB-KW"/>
</dbReference>
<evidence type="ECO:0000256" key="9">
    <source>
        <dbReference type="ARBA" id="ARBA00023224"/>
    </source>
</evidence>
<evidence type="ECO:0000256" key="5">
    <source>
        <dbReference type="ARBA" id="ARBA00022519"/>
    </source>
</evidence>
<dbReference type="SUPFAM" id="SSF47170">
    <property type="entry name" value="Aspartate receptor, ligand-binding domain"/>
    <property type="match status" value="1"/>
</dbReference>
<keyword evidence="7 12" id="KW-1133">Transmembrane helix</keyword>
<dbReference type="Proteomes" id="UP000192911">
    <property type="component" value="Unassembled WGS sequence"/>
</dbReference>
<keyword evidence="16" id="KW-1185">Reference proteome</keyword>
<dbReference type="STRING" id="28094.SAMN06295900_11120"/>